<keyword evidence="3" id="KW-0413">Isomerase</keyword>
<dbReference type="SMART" id="SM00922">
    <property type="entry name" value="MR_MLE"/>
    <property type="match status" value="1"/>
</dbReference>
<gene>
    <name evidence="5" type="primary">menC_1</name>
    <name evidence="5" type="ORF">PDESU_03503</name>
</gene>
<name>A0A6C2U4X4_PONDE</name>
<dbReference type="GO" id="GO:0006518">
    <property type="term" value="P:peptide metabolic process"/>
    <property type="evidence" value="ECO:0007669"/>
    <property type="project" value="UniProtKB-ARBA"/>
</dbReference>
<dbReference type="AlphaFoldDB" id="A0A6C2U4X4"/>
<evidence type="ECO:0000256" key="2">
    <source>
        <dbReference type="ARBA" id="ARBA00022723"/>
    </source>
</evidence>
<keyword evidence="6" id="KW-1185">Reference proteome</keyword>
<dbReference type="InterPro" id="IPR013342">
    <property type="entry name" value="Mandelate_racemase_C"/>
</dbReference>
<evidence type="ECO:0000256" key="3">
    <source>
        <dbReference type="ARBA" id="ARBA00023235"/>
    </source>
</evidence>
<dbReference type="InterPro" id="IPR029065">
    <property type="entry name" value="Enolase_C-like"/>
</dbReference>
<dbReference type="InterPro" id="IPR013341">
    <property type="entry name" value="Mandelate_racemase_N_dom"/>
</dbReference>
<dbReference type="Gene3D" id="3.30.390.10">
    <property type="entry name" value="Enolase-like, N-terminal domain"/>
    <property type="match status" value="1"/>
</dbReference>
<feature type="domain" description="Mandelate racemase/muconate lactonizing enzyme C-terminal" evidence="4">
    <location>
        <begin position="176"/>
        <end position="271"/>
    </location>
</feature>
<dbReference type="EMBL" id="CAAHFG010000002">
    <property type="protein sequence ID" value="VGO14933.1"/>
    <property type="molecule type" value="Genomic_DNA"/>
</dbReference>
<comment type="similarity">
    <text evidence="1">Belongs to the mandelate racemase/muconate lactonizing enzyme family.</text>
</comment>
<dbReference type="SFLD" id="SFLDG00180">
    <property type="entry name" value="muconate_cycloisomerase"/>
    <property type="match status" value="1"/>
</dbReference>
<dbReference type="InterPro" id="IPR029017">
    <property type="entry name" value="Enolase-like_N"/>
</dbReference>
<reference evidence="5 6" key="1">
    <citation type="submission" date="2019-04" db="EMBL/GenBank/DDBJ databases">
        <authorList>
            <person name="Van Vliet M D."/>
        </authorList>
    </citation>
    <scope>NUCLEOTIDE SEQUENCE [LARGE SCALE GENOMIC DNA]</scope>
    <source>
        <strain evidence="5 6">F1</strain>
    </source>
</reference>
<dbReference type="InterPro" id="IPR036849">
    <property type="entry name" value="Enolase-like_C_sf"/>
</dbReference>
<dbReference type="SUPFAM" id="SSF54826">
    <property type="entry name" value="Enolase N-terminal domain-like"/>
    <property type="match status" value="1"/>
</dbReference>
<dbReference type="GO" id="GO:0046872">
    <property type="term" value="F:metal ion binding"/>
    <property type="evidence" value="ECO:0007669"/>
    <property type="project" value="UniProtKB-KW"/>
</dbReference>
<dbReference type="GO" id="GO:0016854">
    <property type="term" value="F:racemase and epimerase activity"/>
    <property type="evidence" value="ECO:0007669"/>
    <property type="project" value="UniProtKB-ARBA"/>
</dbReference>
<dbReference type="Proteomes" id="UP000366872">
    <property type="component" value="Unassembled WGS sequence"/>
</dbReference>
<proteinExistence type="inferred from homology"/>
<protein>
    <submittedName>
        <fullName evidence="5">O-succinylbenzoate synthase</fullName>
    </submittedName>
</protein>
<evidence type="ECO:0000313" key="6">
    <source>
        <dbReference type="Proteomes" id="UP000366872"/>
    </source>
</evidence>
<evidence type="ECO:0000313" key="5">
    <source>
        <dbReference type="EMBL" id="VGO14933.1"/>
    </source>
</evidence>
<dbReference type="Pfam" id="PF02746">
    <property type="entry name" value="MR_MLE_N"/>
    <property type="match status" value="1"/>
</dbReference>
<keyword evidence="2" id="KW-0479">Metal-binding</keyword>
<dbReference type="PANTHER" id="PTHR48073:SF2">
    <property type="entry name" value="O-SUCCINYLBENZOATE SYNTHASE"/>
    <property type="match status" value="1"/>
</dbReference>
<dbReference type="Gene3D" id="3.20.20.120">
    <property type="entry name" value="Enolase-like C-terminal domain"/>
    <property type="match status" value="1"/>
</dbReference>
<dbReference type="SFLD" id="SFLDS00001">
    <property type="entry name" value="Enolase"/>
    <property type="match status" value="1"/>
</dbReference>
<dbReference type="SUPFAM" id="SSF51604">
    <property type="entry name" value="Enolase C-terminal domain-like"/>
    <property type="match status" value="1"/>
</dbReference>
<evidence type="ECO:0000256" key="1">
    <source>
        <dbReference type="ARBA" id="ARBA00008031"/>
    </source>
</evidence>
<sequence length="409" mass="44266">MGTTRREMVGVTAVAVASMAFAREHPMVKIERIELFPMRYPMKGYFKFFTGPHGGDGRAAIIIKMTAGDGTVGWGQSVPIAKWSYETLETATIALRDYFAPALIGHDPVDISGAHKIMDKAIAPGFSTGMPITRAGIDIALHDLVGRLKGLSLSEMWGRPSSERIELSWTVNVKSLDDIETVMGEGSKQGYRNFNIKVGPDPVFDVELARRVRKNAPDCFLWADANGGYTPEKALEAAPKLADVGVDILEAPLRPNRISGYQALKKQGALPILMDEGVVVPEDLEEFIKLGMLDGIAAKPSRCGGLTSNKRQIELCLENGLMWVGSGLTDPDISLAATLGLYGAFGLQKPAALNGDQFLSADVLKKRIRIEDGFTYVPKGAGLGVEVDEAKVVELMKRSGGDKMLRGMK</sequence>
<organism evidence="5 6">
    <name type="scientific">Pontiella desulfatans</name>
    <dbReference type="NCBI Taxonomy" id="2750659"/>
    <lineage>
        <taxon>Bacteria</taxon>
        <taxon>Pseudomonadati</taxon>
        <taxon>Kiritimatiellota</taxon>
        <taxon>Kiritimatiellia</taxon>
        <taxon>Kiritimatiellales</taxon>
        <taxon>Pontiellaceae</taxon>
        <taxon>Pontiella</taxon>
    </lineage>
</organism>
<dbReference type="Pfam" id="PF13378">
    <property type="entry name" value="MR_MLE_C"/>
    <property type="match status" value="1"/>
</dbReference>
<accession>A0A6C2U4X4</accession>
<evidence type="ECO:0000259" key="4">
    <source>
        <dbReference type="SMART" id="SM00922"/>
    </source>
</evidence>
<dbReference type="PANTHER" id="PTHR48073">
    <property type="entry name" value="O-SUCCINYLBENZOATE SYNTHASE-RELATED"/>
    <property type="match status" value="1"/>
</dbReference>